<keyword evidence="2" id="KW-1133">Transmembrane helix</keyword>
<reference evidence="3 4" key="1">
    <citation type="submission" date="2015-10" db="EMBL/GenBank/DDBJ databases">
        <authorList>
            <person name="Gilbert D.G."/>
        </authorList>
    </citation>
    <scope>NUCLEOTIDE SEQUENCE [LARGE SCALE GENOMIC DNA]</scope>
    <source>
        <strain evidence="3 4">NRRL B-16712</strain>
    </source>
</reference>
<name>A0A0X3VC71_9ACTN</name>
<feature type="compositionally biased region" description="Low complexity" evidence="1">
    <location>
        <begin position="119"/>
        <end position="135"/>
    </location>
</feature>
<proteinExistence type="predicted"/>
<dbReference type="Proteomes" id="UP000053244">
    <property type="component" value="Unassembled WGS sequence"/>
</dbReference>
<comment type="caution">
    <text evidence="3">The sequence shown here is derived from an EMBL/GenBank/DDBJ whole genome shotgun (WGS) entry which is preliminary data.</text>
</comment>
<evidence type="ECO:0000256" key="2">
    <source>
        <dbReference type="SAM" id="Phobius"/>
    </source>
</evidence>
<accession>A0A0X3VC71</accession>
<protein>
    <submittedName>
        <fullName evidence="3">Uncharacterized protein</fullName>
    </submittedName>
</protein>
<dbReference type="OrthoDB" id="3296236at2"/>
<organism evidence="3 4">
    <name type="scientific">Actinoplanes awajinensis subsp. mycoplanecinus</name>
    <dbReference type="NCBI Taxonomy" id="135947"/>
    <lineage>
        <taxon>Bacteria</taxon>
        <taxon>Bacillati</taxon>
        <taxon>Actinomycetota</taxon>
        <taxon>Actinomycetes</taxon>
        <taxon>Micromonosporales</taxon>
        <taxon>Micromonosporaceae</taxon>
        <taxon>Actinoplanes</taxon>
    </lineage>
</organism>
<keyword evidence="2" id="KW-0812">Transmembrane</keyword>
<keyword evidence="2" id="KW-0472">Membrane</keyword>
<keyword evidence="4" id="KW-1185">Reference proteome</keyword>
<feature type="compositionally biased region" description="Basic residues" evidence="1">
    <location>
        <begin position="157"/>
        <end position="166"/>
    </location>
</feature>
<evidence type="ECO:0000313" key="3">
    <source>
        <dbReference type="EMBL" id="KUL42330.1"/>
    </source>
</evidence>
<feature type="transmembrane region" description="Helical" evidence="2">
    <location>
        <begin position="66"/>
        <end position="88"/>
    </location>
</feature>
<feature type="region of interest" description="Disordered" evidence="1">
    <location>
        <begin position="92"/>
        <end position="187"/>
    </location>
</feature>
<dbReference type="AlphaFoldDB" id="A0A0X3VC71"/>
<gene>
    <name evidence="3" type="ORF">ADL15_00100</name>
</gene>
<feature type="compositionally biased region" description="Polar residues" evidence="1">
    <location>
        <begin position="104"/>
        <end position="118"/>
    </location>
</feature>
<dbReference type="EMBL" id="LLZH01000001">
    <property type="protein sequence ID" value="KUL42330.1"/>
    <property type="molecule type" value="Genomic_DNA"/>
</dbReference>
<evidence type="ECO:0000256" key="1">
    <source>
        <dbReference type="SAM" id="MobiDB-lite"/>
    </source>
</evidence>
<dbReference type="RefSeq" id="WP_067683593.1">
    <property type="nucleotide sequence ID" value="NZ_LLZH01000001.1"/>
</dbReference>
<sequence>MDRRTAENLLRGAPGHPVSGLLAAATAPATAGELAGEAAAMAAFRAAAQSPGPVPRRRRAFLTKLLTVKMAAVVFATSATVGGVALAANTGALPGPVRPGTPSHAVSSGHSATPSHTTRPQPAQSAQSTQPARTQLAQPRKTGYPCQELRDRDRDRRTQHRKHRSGNRCGTSAPGPSGTPRTARQHG</sequence>
<evidence type="ECO:0000313" key="4">
    <source>
        <dbReference type="Proteomes" id="UP000053244"/>
    </source>
</evidence>